<evidence type="ECO:0000256" key="9">
    <source>
        <dbReference type="ARBA" id="ARBA00032024"/>
    </source>
</evidence>
<evidence type="ECO:0000313" key="15">
    <source>
        <dbReference type="Proteomes" id="UP001589750"/>
    </source>
</evidence>
<feature type="domain" description="Ketopantoate reductase C-terminal" evidence="13">
    <location>
        <begin position="180"/>
        <end position="298"/>
    </location>
</feature>
<dbReference type="InterPro" id="IPR050838">
    <property type="entry name" value="Ketopantoate_reductase"/>
</dbReference>
<dbReference type="InterPro" id="IPR036291">
    <property type="entry name" value="NAD(P)-bd_dom_sf"/>
</dbReference>
<evidence type="ECO:0000256" key="7">
    <source>
        <dbReference type="ARBA" id="ARBA00022857"/>
    </source>
</evidence>
<comment type="caution">
    <text evidence="14">The sequence shown here is derived from an EMBL/GenBank/DDBJ whole genome shotgun (WGS) entry which is preliminary data.</text>
</comment>
<dbReference type="NCBIfam" id="TIGR00745">
    <property type="entry name" value="apbA_panE"/>
    <property type="match status" value="1"/>
</dbReference>
<dbReference type="Gene3D" id="1.10.1040.10">
    <property type="entry name" value="N-(1-d-carboxylethyl)-l-norvaline Dehydrogenase, domain 2"/>
    <property type="match status" value="1"/>
</dbReference>
<evidence type="ECO:0000313" key="14">
    <source>
        <dbReference type="EMBL" id="MFB9313222.1"/>
    </source>
</evidence>
<sequence length="333" mass="35634">MRYVVLGAGAVGGGVGGLLHRAGLPITLVARGSHLAALRADGLRLRVGREPERTWPVPAVGAPSEVDWTDDTVVLLAVKSQQTAAALADLLPHLPPEVPLVSLQNGVSNERTLLRHVEHVHAITVMMPASHLEPGLVTIHSAGTPALLDIGRYPDGLDDVDHAVAADLRAAGMASEPRADIMAWKHRKLLMNLGNAVDAACVPGEDAATLVDRLRLEGERVLAEARIAVTSAADDQDRRGELLRPLVDRDAVGSSSWQSVSRRTGDVETDHLNGEIVLLGRLHGVPTPANELVRRTLNDLVRRRGRPRTVSAAELLRRLDDATETHEGPATSR</sequence>
<keyword evidence="7 11" id="KW-0521">NADP</keyword>
<dbReference type="Gene3D" id="3.40.50.720">
    <property type="entry name" value="NAD(P)-binding Rossmann-like Domain"/>
    <property type="match status" value="1"/>
</dbReference>
<dbReference type="RefSeq" id="WP_140011401.1">
    <property type="nucleotide sequence ID" value="NZ_JBHMDG010000011.1"/>
</dbReference>
<dbReference type="Pfam" id="PF08546">
    <property type="entry name" value="ApbA_C"/>
    <property type="match status" value="1"/>
</dbReference>
<evidence type="ECO:0000256" key="1">
    <source>
        <dbReference type="ARBA" id="ARBA00002919"/>
    </source>
</evidence>
<dbReference type="InterPro" id="IPR008927">
    <property type="entry name" value="6-PGluconate_DH-like_C_sf"/>
</dbReference>
<evidence type="ECO:0000259" key="12">
    <source>
        <dbReference type="Pfam" id="PF02558"/>
    </source>
</evidence>
<dbReference type="InterPro" id="IPR013328">
    <property type="entry name" value="6PGD_dom2"/>
</dbReference>
<dbReference type="EMBL" id="JBHMDG010000011">
    <property type="protein sequence ID" value="MFB9313222.1"/>
    <property type="molecule type" value="Genomic_DNA"/>
</dbReference>
<evidence type="ECO:0000256" key="3">
    <source>
        <dbReference type="ARBA" id="ARBA00007870"/>
    </source>
</evidence>
<dbReference type="InterPro" id="IPR013332">
    <property type="entry name" value="KPR_N"/>
</dbReference>
<comment type="catalytic activity">
    <reaction evidence="10 11">
        <text>(R)-pantoate + NADP(+) = 2-dehydropantoate + NADPH + H(+)</text>
        <dbReference type="Rhea" id="RHEA:16233"/>
        <dbReference type="ChEBI" id="CHEBI:11561"/>
        <dbReference type="ChEBI" id="CHEBI:15378"/>
        <dbReference type="ChEBI" id="CHEBI:15980"/>
        <dbReference type="ChEBI" id="CHEBI:57783"/>
        <dbReference type="ChEBI" id="CHEBI:58349"/>
        <dbReference type="EC" id="1.1.1.169"/>
    </reaction>
</comment>
<dbReference type="PANTHER" id="PTHR43765:SF2">
    <property type="entry name" value="2-DEHYDROPANTOATE 2-REDUCTASE"/>
    <property type="match status" value="1"/>
</dbReference>
<dbReference type="InterPro" id="IPR013752">
    <property type="entry name" value="KPA_reductase"/>
</dbReference>
<feature type="domain" description="Ketopantoate reductase N-terminal" evidence="12">
    <location>
        <begin position="4"/>
        <end position="143"/>
    </location>
</feature>
<comment type="similarity">
    <text evidence="3 11">Belongs to the ketopantoate reductase family.</text>
</comment>
<accession>A0ABV5K903</accession>
<evidence type="ECO:0000256" key="5">
    <source>
        <dbReference type="ARBA" id="ARBA00019465"/>
    </source>
</evidence>
<evidence type="ECO:0000256" key="6">
    <source>
        <dbReference type="ARBA" id="ARBA00022655"/>
    </source>
</evidence>
<gene>
    <name evidence="14" type="ORF">ACFFRI_09225</name>
</gene>
<dbReference type="InterPro" id="IPR003710">
    <property type="entry name" value="ApbA"/>
</dbReference>
<evidence type="ECO:0000259" key="13">
    <source>
        <dbReference type="Pfam" id="PF08546"/>
    </source>
</evidence>
<evidence type="ECO:0000256" key="11">
    <source>
        <dbReference type="RuleBase" id="RU362068"/>
    </source>
</evidence>
<keyword evidence="8 11" id="KW-0560">Oxidoreductase</keyword>
<evidence type="ECO:0000256" key="4">
    <source>
        <dbReference type="ARBA" id="ARBA00013014"/>
    </source>
</evidence>
<evidence type="ECO:0000256" key="10">
    <source>
        <dbReference type="ARBA" id="ARBA00048793"/>
    </source>
</evidence>
<protein>
    <recommendedName>
        <fullName evidence="5 11">2-dehydropantoate 2-reductase</fullName>
        <ecNumber evidence="4 11">1.1.1.169</ecNumber>
    </recommendedName>
    <alternativeName>
        <fullName evidence="9 11">Ketopantoate reductase</fullName>
    </alternativeName>
</protein>
<dbReference type="SUPFAM" id="SSF48179">
    <property type="entry name" value="6-phosphogluconate dehydrogenase C-terminal domain-like"/>
    <property type="match status" value="1"/>
</dbReference>
<proteinExistence type="inferred from homology"/>
<evidence type="ECO:0000256" key="2">
    <source>
        <dbReference type="ARBA" id="ARBA00004994"/>
    </source>
</evidence>
<comment type="pathway">
    <text evidence="2 11">Cofactor biosynthesis; (R)-pantothenate biosynthesis; (R)-pantoate from 3-methyl-2-oxobutanoate: step 2/2.</text>
</comment>
<name>A0ABV5K903_9ACTN</name>
<reference evidence="14 15" key="1">
    <citation type="submission" date="2024-09" db="EMBL/GenBank/DDBJ databases">
        <authorList>
            <person name="Sun Q."/>
            <person name="Mori K."/>
        </authorList>
    </citation>
    <scope>NUCLEOTIDE SEQUENCE [LARGE SCALE GENOMIC DNA]</scope>
    <source>
        <strain evidence="14 15">JCM 9626</strain>
    </source>
</reference>
<comment type="function">
    <text evidence="1 11">Catalyzes the NADPH-dependent reduction of ketopantoate into pantoic acid.</text>
</comment>
<dbReference type="PANTHER" id="PTHR43765">
    <property type="entry name" value="2-DEHYDROPANTOATE 2-REDUCTASE-RELATED"/>
    <property type="match status" value="1"/>
</dbReference>
<organism evidence="14 15">
    <name type="scientific">Nocardioides plantarum</name>
    <dbReference type="NCBI Taxonomy" id="29299"/>
    <lineage>
        <taxon>Bacteria</taxon>
        <taxon>Bacillati</taxon>
        <taxon>Actinomycetota</taxon>
        <taxon>Actinomycetes</taxon>
        <taxon>Propionibacteriales</taxon>
        <taxon>Nocardioidaceae</taxon>
        <taxon>Nocardioides</taxon>
    </lineage>
</organism>
<evidence type="ECO:0000256" key="8">
    <source>
        <dbReference type="ARBA" id="ARBA00023002"/>
    </source>
</evidence>
<keyword evidence="15" id="KW-1185">Reference proteome</keyword>
<dbReference type="Pfam" id="PF02558">
    <property type="entry name" value="ApbA"/>
    <property type="match status" value="1"/>
</dbReference>
<dbReference type="Proteomes" id="UP001589750">
    <property type="component" value="Unassembled WGS sequence"/>
</dbReference>
<dbReference type="EC" id="1.1.1.169" evidence="4 11"/>
<keyword evidence="6 11" id="KW-0566">Pantothenate biosynthesis</keyword>
<dbReference type="SUPFAM" id="SSF51735">
    <property type="entry name" value="NAD(P)-binding Rossmann-fold domains"/>
    <property type="match status" value="1"/>
</dbReference>